<protein>
    <submittedName>
        <fullName evidence="2">Uncharacterized protein</fullName>
    </submittedName>
</protein>
<keyword evidence="1" id="KW-0472">Membrane</keyword>
<evidence type="ECO:0000313" key="3">
    <source>
        <dbReference type="Proteomes" id="UP000036938"/>
    </source>
</evidence>
<sequence>MLYGLTLGAAAVGVLITAYLVAVCWGDPVDGLRRLQHEPGKGDGMGMLPKVMLGRYIGFLIMAVGALLVATPAIVFILTVGLTFMAWYDTILYRRAGLPYDRHAMAAGAGTLISLISGIAWIYGAAA</sequence>
<comment type="caution">
    <text evidence="2">The sequence shown here is derived from an EMBL/GenBank/DDBJ whole genome shotgun (WGS) entry which is preliminary data.</text>
</comment>
<organism evidence="2 3">
    <name type="scientific">Pseudaestuariivita atlantica</name>
    <dbReference type="NCBI Taxonomy" id="1317121"/>
    <lineage>
        <taxon>Bacteria</taxon>
        <taxon>Pseudomonadati</taxon>
        <taxon>Pseudomonadota</taxon>
        <taxon>Alphaproteobacteria</taxon>
        <taxon>Rhodobacterales</taxon>
        <taxon>Paracoccaceae</taxon>
        <taxon>Pseudaestuariivita</taxon>
    </lineage>
</organism>
<keyword evidence="1" id="KW-1133">Transmembrane helix</keyword>
<dbReference type="RefSeq" id="WP_050532289.1">
    <property type="nucleotide sequence ID" value="NZ_AQQZ01000009.1"/>
</dbReference>
<evidence type="ECO:0000313" key="2">
    <source>
        <dbReference type="EMBL" id="KNG92487.1"/>
    </source>
</evidence>
<dbReference type="STRING" id="1317121.ATO11_17955"/>
<dbReference type="OrthoDB" id="7868624at2"/>
<proteinExistence type="predicted"/>
<dbReference type="Proteomes" id="UP000036938">
    <property type="component" value="Unassembled WGS sequence"/>
</dbReference>
<evidence type="ECO:0000256" key="1">
    <source>
        <dbReference type="SAM" id="Phobius"/>
    </source>
</evidence>
<dbReference type="AlphaFoldDB" id="A0A0L1JL99"/>
<keyword evidence="1" id="KW-0812">Transmembrane</keyword>
<reference evidence="2 3" key="1">
    <citation type="journal article" date="2015" name="Int. J. Syst. Evol. Microbiol.">
        <title>Aestuariivita atlantica sp. nov., isolated from deep sea sediment of the Atlantic Ocean.</title>
        <authorList>
            <person name="Li G."/>
            <person name="Lai Q."/>
            <person name="Du Y."/>
            <person name="Liu X."/>
            <person name="Sun F."/>
            <person name="Shao Z."/>
        </authorList>
    </citation>
    <scope>NUCLEOTIDE SEQUENCE [LARGE SCALE GENOMIC DNA]</scope>
    <source>
        <strain evidence="2 3">22II-S11-z3</strain>
    </source>
</reference>
<feature type="transmembrane region" description="Helical" evidence="1">
    <location>
        <begin position="56"/>
        <end position="84"/>
    </location>
</feature>
<keyword evidence="3" id="KW-1185">Reference proteome</keyword>
<accession>A0A0L1JL99</accession>
<dbReference type="EMBL" id="AQQZ01000009">
    <property type="protein sequence ID" value="KNG92487.1"/>
    <property type="molecule type" value="Genomic_DNA"/>
</dbReference>
<gene>
    <name evidence="2" type="ORF">ATO11_17955</name>
</gene>
<name>A0A0L1JL99_9RHOB</name>
<feature type="transmembrane region" description="Helical" evidence="1">
    <location>
        <begin position="104"/>
        <end position="124"/>
    </location>
</feature>